<evidence type="ECO:0000256" key="2">
    <source>
        <dbReference type="ARBA" id="ARBA00011738"/>
    </source>
</evidence>
<dbReference type="Proteomes" id="UP001210211">
    <property type="component" value="Unassembled WGS sequence"/>
</dbReference>
<dbReference type="PANTHER" id="PTHR21495">
    <property type="entry name" value="NUCLEOPORIN-RELATED"/>
    <property type="match status" value="1"/>
</dbReference>
<organism evidence="5 6">
    <name type="scientific">Rhynchospora tenuis</name>
    <dbReference type="NCBI Taxonomy" id="198213"/>
    <lineage>
        <taxon>Eukaryota</taxon>
        <taxon>Viridiplantae</taxon>
        <taxon>Streptophyta</taxon>
        <taxon>Embryophyta</taxon>
        <taxon>Tracheophyta</taxon>
        <taxon>Spermatophyta</taxon>
        <taxon>Magnoliopsida</taxon>
        <taxon>Liliopsida</taxon>
        <taxon>Poales</taxon>
        <taxon>Cyperaceae</taxon>
        <taxon>Cyperoideae</taxon>
        <taxon>Rhynchosporeae</taxon>
        <taxon>Rhynchospora</taxon>
    </lineage>
</organism>
<gene>
    <name evidence="5" type="ORF">LUZ61_018107</name>
</gene>
<keyword evidence="6" id="KW-1185">Reference proteome</keyword>
<comment type="similarity">
    <text evidence="1 4">Belongs to the plant dirigent protein family.</text>
</comment>
<evidence type="ECO:0000256" key="4">
    <source>
        <dbReference type="RuleBase" id="RU363099"/>
    </source>
</evidence>
<keyword evidence="4" id="KW-0732">Signal</keyword>
<dbReference type="Gene3D" id="2.40.480.10">
    <property type="entry name" value="Allene oxide cyclase-like"/>
    <property type="match status" value="1"/>
</dbReference>
<feature type="signal peptide" evidence="4">
    <location>
        <begin position="1"/>
        <end position="24"/>
    </location>
</feature>
<comment type="subunit">
    <text evidence="2 4">Homodimer.</text>
</comment>
<feature type="chain" id="PRO_5041781026" description="Dirigent protein" evidence="4">
    <location>
        <begin position="25"/>
        <end position="158"/>
    </location>
</feature>
<dbReference type="GO" id="GO:0009699">
    <property type="term" value="P:phenylpropanoid biosynthetic process"/>
    <property type="evidence" value="ECO:0007669"/>
    <property type="project" value="UniProtKB-ARBA"/>
</dbReference>
<dbReference type="AlphaFoldDB" id="A0AAD5Z8P5"/>
<reference evidence="5 6" key="1">
    <citation type="journal article" date="2022" name="Cell">
        <title>Repeat-based holocentromeres influence genome architecture and karyotype evolution.</title>
        <authorList>
            <person name="Hofstatter P.G."/>
            <person name="Thangavel G."/>
            <person name="Lux T."/>
            <person name="Neumann P."/>
            <person name="Vondrak T."/>
            <person name="Novak P."/>
            <person name="Zhang M."/>
            <person name="Costa L."/>
            <person name="Castellani M."/>
            <person name="Scott A."/>
            <person name="Toegelov H."/>
            <person name="Fuchs J."/>
            <person name="Mata-Sucre Y."/>
            <person name="Dias Y."/>
            <person name="Vanzela A.L.L."/>
            <person name="Huettel B."/>
            <person name="Almeida C.C.S."/>
            <person name="Simkova H."/>
            <person name="Souza G."/>
            <person name="Pedrosa-Harand A."/>
            <person name="Macas J."/>
            <person name="Mayer K.F.X."/>
            <person name="Houben A."/>
            <person name="Marques A."/>
        </authorList>
    </citation>
    <scope>NUCLEOTIDE SEQUENCE [LARGE SCALE GENOMIC DNA]</scope>
    <source>
        <strain evidence="5">RhyTen1mFocal</strain>
    </source>
</reference>
<evidence type="ECO:0000313" key="5">
    <source>
        <dbReference type="EMBL" id="KAJ3688943.1"/>
    </source>
</evidence>
<sequence length="158" mass="17592">MASSLSQTVLLSILFFLSLRQACAEMTYLHFYFHVDDVQTNSTDYGAISVLDESLREGQDNSSTLIGRAQGLQAEVGKDGSFLTMFNFLFLNEKYNGSTLAIYGRAPLGTTIERPVIGGTGKFRLAKGYTLATPLVFTSTQIIYEYNVYVWHIETTDD</sequence>
<name>A0AAD5Z8P5_9POAL</name>
<keyword evidence="4" id="KW-0052">Apoplast</keyword>
<dbReference type="Pfam" id="PF03018">
    <property type="entry name" value="Dirigent"/>
    <property type="match status" value="1"/>
</dbReference>
<evidence type="ECO:0000313" key="6">
    <source>
        <dbReference type="Proteomes" id="UP001210211"/>
    </source>
</evidence>
<accession>A0AAD5Z8P5</accession>
<protein>
    <recommendedName>
        <fullName evidence="4">Dirigent protein</fullName>
    </recommendedName>
</protein>
<evidence type="ECO:0000256" key="1">
    <source>
        <dbReference type="ARBA" id="ARBA00010746"/>
    </source>
</evidence>
<comment type="caution">
    <text evidence="5">The sequence shown here is derived from an EMBL/GenBank/DDBJ whole genome shotgun (WGS) entry which is preliminary data.</text>
</comment>
<dbReference type="GO" id="GO:0048046">
    <property type="term" value="C:apoplast"/>
    <property type="evidence" value="ECO:0007669"/>
    <property type="project" value="UniProtKB-SubCell"/>
</dbReference>
<proteinExistence type="inferred from homology"/>
<keyword evidence="3 4" id="KW-0964">Secreted</keyword>
<dbReference type="InterPro" id="IPR004265">
    <property type="entry name" value="Dirigent"/>
</dbReference>
<comment type="function">
    <text evidence="4">Dirigent proteins impart stereoselectivity on the phenoxy radical-coupling reaction, yielding optically active lignans from two molecules of coniferyl alcohol in the biosynthesis of lignans, flavonolignans, and alkaloids and thus plays a central role in plant secondary metabolism.</text>
</comment>
<evidence type="ECO:0000256" key="3">
    <source>
        <dbReference type="ARBA" id="ARBA00022525"/>
    </source>
</evidence>
<comment type="subcellular location">
    <subcellularLocation>
        <location evidence="4">Secreted</location>
        <location evidence="4">Extracellular space</location>
        <location evidence="4">Apoplast</location>
    </subcellularLocation>
</comment>
<dbReference type="EMBL" id="JAMRDG010000002">
    <property type="protein sequence ID" value="KAJ3688943.1"/>
    <property type="molecule type" value="Genomic_DNA"/>
</dbReference>
<dbReference type="InterPro" id="IPR044859">
    <property type="entry name" value="Allene_oxi_cyc_Dirigent"/>
</dbReference>